<proteinExistence type="predicted"/>
<dbReference type="Proteomes" id="UP001233172">
    <property type="component" value="Unassembled WGS sequence"/>
</dbReference>
<accession>A0AAD8AW23</accession>
<gene>
    <name evidence="2" type="ORF">Bpfe_027648</name>
</gene>
<keyword evidence="1" id="KW-1133">Transmembrane helix</keyword>
<dbReference type="EMBL" id="JASAOG010000229">
    <property type="protein sequence ID" value="KAK0042892.1"/>
    <property type="molecule type" value="Genomic_DNA"/>
</dbReference>
<dbReference type="AlphaFoldDB" id="A0AAD8AW23"/>
<reference evidence="2" key="1">
    <citation type="journal article" date="2023" name="PLoS Negl. Trop. Dis.">
        <title>A genome sequence for Biomphalaria pfeifferi, the major vector snail for the human-infecting parasite Schistosoma mansoni.</title>
        <authorList>
            <person name="Bu L."/>
            <person name="Lu L."/>
            <person name="Laidemitt M.R."/>
            <person name="Zhang S.M."/>
            <person name="Mutuku M."/>
            <person name="Mkoji G."/>
            <person name="Steinauer M."/>
            <person name="Loker E.S."/>
        </authorList>
    </citation>
    <scope>NUCLEOTIDE SEQUENCE</scope>
    <source>
        <strain evidence="2">KasaAsao</strain>
    </source>
</reference>
<evidence type="ECO:0000256" key="1">
    <source>
        <dbReference type="SAM" id="Phobius"/>
    </source>
</evidence>
<keyword evidence="1" id="KW-0472">Membrane</keyword>
<reference evidence="2" key="2">
    <citation type="submission" date="2023-04" db="EMBL/GenBank/DDBJ databases">
        <authorList>
            <person name="Bu L."/>
            <person name="Lu L."/>
            <person name="Laidemitt M.R."/>
            <person name="Zhang S.M."/>
            <person name="Mutuku M."/>
            <person name="Mkoji G."/>
            <person name="Steinauer M."/>
            <person name="Loker E.S."/>
        </authorList>
    </citation>
    <scope>NUCLEOTIDE SEQUENCE</scope>
    <source>
        <strain evidence="2">KasaAsao</strain>
        <tissue evidence="2">Whole Snail</tissue>
    </source>
</reference>
<keyword evidence="3" id="KW-1185">Reference proteome</keyword>
<keyword evidence="1" id="KW-0812">Transmembrane</keyword>
<evidence type="ECO:0000313" key="3">
    <source>
        <dbReference type="Proteomes" id="UP001233172"/>
    </source>
</evidence>
<protein>
    <submittedName>
        <fullName evidence="2">Uncharacterized protein</fullName>
    </submittedName>
</protein>
<organism evidence="2 3">
    <name type="scientific">Biomphalaria pfeifferi</name>
    <name type="common">Bloodfluke planorb</name>
    <name type="synonym">Freshwater snail</name>
    <dbReference type="NCBI Taxonomy" id="112525"/>
    <lineage>
        <taxon>Eukaryota</taxon>
        <taxon>Metazoa</taxon>
        <taxon>Spiralia</taxon>
        <taxon>Lophotrochozoa</taxon>
        <taxon>Mollusca</taxon>
        <taxon>Gastropoda</taxon>
        <taxon>Heterobranchia</taxon>
        <taxon>Euthyneura</taxon>
        <taxon>Panpulmonata</taxon>
        <taxon>Hygrophila</taxon>
        <taxon>Lymnaeoidea</taxon>
        <taxon>Planorbidae</taxon>
        <taxon>Biomphalaria</taxon>
    </lineage>
</organism>
<name>A0AAD8AW23_BIOPF</name>
<sequence length="126" mass="14172">MPWTTALTSVMRLLMAHLSVKPARGPSRLRTGVYLSASLVLAWFWASLQLAVVTSARNDRVLWTICTSLMRALMYTNTLINTHSSGPPRNQTLPMLYWVVTVTCIITPPTYESKIYCQTISQVPEL</sequence>
<comment type="caution">
    <text evidence="2">The sequence shown here is derived from an EMBL/GenBank/DDBJ whole genome shotgun (WGS) entry which is preliminary data.</text>
</comment>
<feature type="transmembrane region" description="Helical" evidence="1">
    <location>
        <begin position="32"/>
        <end position="54"/>
    </location>
</feature>
<evidence type="ECO:0000313" key="2">
    <source>
        <dbReference type="EMBL" id="KAK0042892.1"/>
    </source>
</evidence>